<dbReference type="EMBL" id="GL883021">
    <property type="protein sequence ID" value="EGG17704.1"/>
    <property type="molecule type" value="Genomic_DNA"/>
</dbReference>
<evidence type="ECO:0000313" key="9">
    <source>
        <dbReference type="Proteomes" id="UP000007797"/>
    </source>
</evidence>
<dbReference type="RefSeq" id="XP_004356188.1">
    <property type="nucleotide sequence ID" value="XM_004356135.1"/>
</dbReference>
<dbReference type="GO" id="GO:0048268">
    <property type="term" value="P:clathrin coat assembly"/>
    <property type="evidence" value="ECO:0007669"/>
    <property type="project" value="EnsemblProtists"/>
</dbReference>
<dbReference type="GeneID" id="14869391"/>
<dbReference type="OMA" id="NKDTSRM"/>
<gene>
    <name evidence="8" type="primary">clc</name>
    <name evidence="8" type="ORF">DFA_08700</name>
</gene>
<comment type="subcellular location">
    <subcellularLocation>
        <location evidence="1 6">Cytoplasmic vesicle membrane</location>
        <topology evidence="1 6">Peripheral membrane protein</topology>
        <orientation evidence="1 6">Cytoplasmic side</orientation>
    </subcellularLocation>
    <subcellularLocation>
        <location evidence="6">Membrane</location>
        <location evidence="6">Coated pit</location>
        <topology evidence="6">Peripheral membrane protein</topology>
        <orientation evidence="6">Cytoplasmic side</orientation>
    </subcellularLocation>
    <text evidence="6">Cytoplasmic face of coated pits and vesicles.</text>
</comment>
<dbReference type="STRING" id="1054147.F4Q3U8"/>
<organism evidence="8 9">
    <name type="scientific">Cavenderia fasciculata</name>
    <name type="common">Slime mold</name>
    <name type="synonym">Dictyostelium fasciculatum</name>
    <dbReference type="NCBI Taxonomy" id="261658"/>
    <lineage>
        <taxon>Eukaryota</taxon>
        <taxon>Amoebozoa</taxon>
        <taxon>Evosea</taxon>
        <taxon>Eumycetozoa</taxon>
        <taxon>Dictyostelia</taxon>
        <taxon>Acytosteliales</taxon>
        <taxon>Cavenderiaceae</taxon>
        <taxon>Cavenderia</taxon>
    </lineage>
</organism>
<comment type="function">
    <text evidence="6">Clathrin is the major protein of the polyhedral coat of coated pits and vesicles.</text>
</comment>
<evidence type="ECO:0000256" key="5">
    <source>
        <dbReference type="ARBA" id="ARBA00023329"/>
    </source>
</evidence>
<dbReference type="OrthoDB" id="5512at2759"/>
<dbReference type="PANTHER" id="PTHR10639">
    <property type="entry name" value="CLATHRIN LIGHT CHAIN"/>
    <property type="match status" value="1"/>
</dbReference>
<evidence type="ECO:0000256" key="3">
    <source>
        <dbReference type="ARBA" id="ARBA00023136"/>
    </source>
</evidence>
<protein>
    <recommendedName>
        <fullName evidence="6">Clathrin light chain</fullName>
    </recommendedName>
</protein>
<dbReference type="GO" id="GO:0030132">
    <property type="term" value="C:clathrin coat of coated pit"/>
    <property type="evidence" value="ECO:0007669"/>
    <property type="project" value="InterPro"/>
</dbReference>
<dbReference type="Pfam" id="PF01086">
    <property type="entry name" value="Clathrin_lg_ch"/>
    <property type="match status" value="1"/>
</dbReference>
<feature type="region of interest" description="Disordered" evidence="7">
    <location>
        <begin position="1"/>
        <end position="77"/>
    </location>
</feature>
<comment type="similarity">
    <text evidence="2 6">Belongs to the clathrin light chain family.</text>
</comment>
<dbReference type="AlphaFoldDB" id="F4Q3U8"/>
<feature type="compositionally biased region" description="Low complexity" evidence="7">
    <location>
        <begin position="35"/>
        <end position="55"/>
    </location>
</feature>
<evidence type="ECO:0000256" key="1">
    <source>
        <dbReference type="ARBA" id="ARBA00004180"/>
    </source>
</evidence>
<dbReference type="Proteomes" id="UP000007797">
    <property type="component" value="Unassembled WGS sequence"/>
</dbReference>
<keyword evidence="3 6" id="KW-0472">Membrane</keyword>
<keyword evidence="9" id="KW-1185">Reference proteome</keyword>
<evidence type="ECO:0000256" key="4">
    <source>
        <dbReference type="ARBA" id="ARBA00023176"/>
    </source>
</evidence>
<dbReference type="GO" id="GO:0072583">
    <property type="term" value="P:clathrin-dependent endocytosis"/>
    <property type="evidence" value="ECO:0007669"/>
    <property type="project" value="TreeGrafter"/>
</dbReference>
<sequence length="218" mass="24568">MSDPFEDTVEVTEEIIEGDYVPEEGENVEVFDGDSWTSTSASQPQTTSSSNNNNGTNGGSFDDEISPSSNNIHFANDAKKYEPSALLKEHIEKHEKLLKEKQRVSEEKRQKKIADAKKSLETFYAERETKKTTARQNNRDHNKTLESDLSMSINGKNDSWEVVVSMIDLTAKPTSHSHVEKKDKDADSNKKEKPVAPPKDTSRMKEVLLRLKNKPTTV</sequence>
<feature type="compositionally biased region" description="Acidic residues" evidence="7">
    <location>
        <begin position="1"/>
        <end position="32"/>
    </location>
</feature>
<evidence type="ECO:0000313" key="8">
    <source>
        <dbReference type="EMBL" id="EGG17704.1"/>
    </source>
</evidence>
<dbReference type="PANTHER" id="PTHR10639:SF7">
    <property type="entry name" value="CLATHRIN LIGHT CHAIN"/>
    <property type="match status" value="1"/>
</dbReference>
<feature type="region of interest" description="Disordered" evidence="7">
    <location>
        <begin position="98"/>
        <end position="152"/>
    </location>
</feature>
<accession>F4Q3U8</accession>
<dbReference type="GO" id="GO:0031154">
    <property type="term" value="P:culmination involved in sorocarp development"/>
    <property type="evidence" value="ECO:0007669"/>
    <property type="project" value="EnsemblProtists"/>
</dbReference>
<feature type="region of interest" description="Disordered" evidence="7">
    <location>
        <begin position="170"/>
        <end position="218"/>
    </location>
</feature>
<dbReference type="KEGG" id="dfa:DFA_08700"/>
<dbReference type="GO" id="GO:0006886">
    <property type="term" value="P:intracellular protein transport"/>
    <property type="evidence" value="ECO:0007669"/>
    <property type="project" value="InterPro"/>
</dbReference>
<dbReference type="GO" id="GO:0032050">
    <property type="term" value="F:clathrin heavy chain binding"/>
    <property type="evidence" value="ECO:0007669"/>
    <property type="project" value="TreeGrafter"/>
</dbReference>
<dbReference type="GO" id="GO:0030130">
    <property type="term" value="C:clathrin coat of trans-Golgi network vesicle"/>
    <property type="evidence" value="ECO:0007669"/>
    <property type="project" value="InterPro"/>
</dbReference>
<dbReference type="GO" id="GO:0000281">
    <property type="term" value="P:mitotic cytokinesis"/>
    <property type="evidence" value="ECO:0007669"/>
    <property type="project" value="EnsemblProtists"/>
</dbReference>
<feature type="compositionally biased region" description="Basic and acidic residues" evidence="7">
    <location>
        <begin position="177"/>
        <end position="209"/>
    </location>
</feature>
<evidence type="ECO:0000256" key="6">
    <source>
        <dbReference type="RuleBase" id="RU363137"/>
    </source>
</evidence>
<keyword evidence="5 6" id="KW-0968">Cytoplasmic vesicle</keyword>
<proteinExistence type="inferred from homology"/>
<name>F4Q3U8_CACFS</name>
<dbReference type="PROSITE" id="PS00581">
    <property type="entry name" value="CLATHRIN_LIGHT_CHN_2"/>
    <property type="match status" value="1"/>
</dbReference>
<keyword evidence="4 6" id="KW-0168">Coated pit</keyword>
<evidence type="ECO:0000256" key="7">
    <source>
        <dbReference type="SAM" id="MobiDB-lite"/>
    </source>
</evidence>
<dbReference type="GO" id="GO:0005198">
    <property type="term" value="F:structural molecule activity"/>
    <property type="evidence" value="ECO:0007669"/>
    <property type="project" value="InterPro"/>
</dbReference>
<dbReference type="GO" id="GO:0009992">
    <property type="term" value="P:intracellular water homeostasis"/>
    <property type="evidence" value="ECO:0007669"/>
    <property type="project" value="EnsemblProtists"/>
</dbReference>
<dbReference type="InterPro" id="IPR000996">
    <property type="entry name" value="Clathrin_L-chain"/>
</dbReference>
<feature type="compositionally biased region" description="Basic and acidic residues" evidence="7">
    <location>
        <begin position="98"/>
        <end position="146"/>
    </location>
</feature>
<reference evidence="9" key="1">
    <citation type="journal article" date="2011" name="Genome Res.">
        <title>Phylogeny-wide analysis of social amoeba genomes highlights ancient origins for complex intercellular communication.</title>
        <authorList>
            <person name="Heidel A.J."/>
            <person name="Lawal H.M."/>
            <person name="Felder M."/>
            <person name="Schilde C."/>
            <person name="Helps N.R."/>
            <person name="Tunggal B."/>
            <person name="Rivero F."/>
            <person name="John U."/>
            <person name="Schleicher M."/>
            <person name="Eichinger L."/>
            <person name="Platzer M."/>
            <person name="Noegel A.A."/>
            <person name="Schaap P."/>
            <person name="Gloeckner G."/>
        </authorList>
    </citation>
    <scope>NUCLEOTIDE SEQUENCE [LARGE SCALE GENOMIC DNA]</scope>
    <source>
        <strain evidence="9">SH3</strain>
    </source>
</reference>
<evidence type="ECO:0000256" key="2">
    <source>
        <dbReference type="ARBA" id="ARBA00005263"/>
    </source>
</evidence>